<dbReference type="RefSeq" id="WP_201876476.1">
    <property type="nucleotide sequence ID" value="NZ_JAERRF010000011.1"/>
</dbReference>
<dbReference type="Gene3D" id="3.40.640.10">
    <property type="entry name" value="Type I PLP-dependent aspartate aminotransferase-like (Major domain)"/>
    <property type="match status" value="1"/>
</dbReference>
<evidence type="ECO:0000313" key="6">
    <source>
        <dbReference type="Proteomes" id="UP000634229"/>
    </source>
</evidence>
<dbReference type="InterPro" id="IPR015424">
    <property type="entry name" value="PyrdxlP-dep_Trfase"/>
</dbReference>
<keyword evidence="3 4" id="KW-0663">Pyridoxal phosphate</keyword>
<accession>A0ABS1NGF1</accession>
<comment type="similarity">
    <text evidence="2 4">Belongs to the trans-sulfuration enzymes family.</text>
</comment>
<dbReference type="InterPro" id="IPR015421">
    <property type="entry name" value="PyrdxlP-dep_Trfase_major"/>
</dbReference>
<dbReference type="Gene3D" id="3.90.1150.10">
    <property type="entry name" value="Aspartate Aminotransferase, domain 1"/>
    <property type="match status" value="1"/>
</dbReference>
<keyword evidence="5" id="KW-0808">Transferase</keyword>
<dbReference type="EMBL" id="JAERRF010000011">
    <property type="protein sequence ID" value="MBL1099069.1"/>
    <property type="molecule type" value="Genomic_DNA"/>
</dbReference>
<organism evidence="5 6">
    <name type="scientific">Streptomyces coffeae</name>
    <dbReference type="NCBI Taxonomy" id="621382"/>
    <lineage>
        <taxon>Bacteria</taxon>
        <taxon>Bacillati</taxon>
        <taxon>Actinomycetota</taxon>
        <taxon>Actinomycetes</taxon>
        <taxon>Kitasatosporales</taxon>
        <taxon>Streptomycetaceae</taxon>
        <taxon>Streptomyces</taxon>
    </lineage>
</organism>
<comment type="cofactor">
    <cofactor evidence="1 4">
        <name>pyridoxal 5'-phosphate</name>
        <dbReference type="ChEBI" id="CHEBI:597326"/>
    </cofactor>
</comment>
<dbReference type="GO" id="GO:0003962">
    <property type="term" value="F:cystathionine gamma-synthase activity"/>
    <property type="evidence" value="ECO:0007669"/>
    <property type="project" value="UniProtKB-EC"/>
</dbReference>
<dbReference type="PIRSF" id="PIRSF001434">
    <property type="entry name" value="CGS"/>
    <property type="match status" value="1"/>
</dbReference>
<proteinExistence type="inferred from homology"/>
<gene>
    <name evidence="5" type="ORF">JK363_20840</name>
</gene>
<comment type="caution">
    <text evidence="5">The sequence shown here is derived from an EMBL/GenBank/DDBJ whole genome shotgun (WGS) entry which is preliminary data.</text>
</comment>
<dbReference type="CDD" id="cd00614">
    <property type="entry name" value="CGS_like"/>
    <property type="match status" value="1"/>
</dbReference>
<keyword evidence="6" id="KW-1185">Reference proteome</keyword>
<evidence type="ECO:0000256" key="4">
    <source>
        <dbReference type="RuleBase" id="RU362118"/>
    </source>
</evidence>
<dbReference type="PANTHER" id="PTHR11808:SF15">
    <property type="entry name" value="CYSTATHIONINE GAMMA-LYASE"/>
    <property type="match status" value="1"/>
</dbReference>
<dbReference type="Pfam" id="PF01053">
    <property type="entry name" value="Cys_Met_Meta_PP"/>
    <property type="match status" value="1"/>
</dbReference>
<dbReference type="SUPFAM" id="SSF53383">
    <property type="entry name" value="PLP-dependent transferases"/>
    <property type="match status" value="1"/>
</dbReference>
<dbReference type="InterPro" id="IPR000277">
    <property type="entry name" value="Cys/Met-Metab_PyrdxlP-dep_enz"/>
</dbReference>
<name>A0ABS1NGF1_9ACTN</name>
<dbReference type="Proteomes" id="UP000634229">
    <property type="component" value="Unassembled WGS sequence"/>
</dbReference>
<evidence type="ECO:0000256" key="1">
    <source>
        <dbReference type="ARBA" id="ARBA00001933"/>
    </source>
</evidence>
<reference evidence="5 6" key="1">
    <citation type="submission" date="2021-01" db="EMBL/GenBank/DDBJ databases">
        <title>WGS of actinomycetes isolated from Thailand.</title>
        <authorList>
            <person name="Thawai C."/>
        </authorList>
    </citation>
    <scope>NUCLEOTIDE SEQUENCE [LARGE SCALE GENOMIC DNA]</scope>
    <source>
        <strain evidence="5 6">CA1R205</strain>
    </source>
</reference>
<dbReference type="InterPro" id="IPR054542">
    <property type="entry name" value="Cys_met_metab_PP"/>
</dbReference>
<dbReference type="InterPro" id="IPR015422">
    <property type="entry name" value="PyrdxlP-dep_Trfase_small"/>
</dbReference>
<evidence type="ECO:0000256" key="2">
    <source>
        <dbReference type="ARBA" id="ARBA00009077"/>
    </source>
</evidence>
<dbReference type="PROSITE" id="PS00868">
    <property type="entry name" value="CYS_MET_METAB_PP"/>
    <property type="match status" value="1"/>
</dbReference>
<evidence type="ECO:0000256" key="3">
    <source>
        <dbReference type="ARBA" id="ARBA00022898"/>
    </source>
</evidence>
<protein>
    <submittedName>
        <fullName evidence="5">Cystathionine gamma-synthase</fullName>
        <ecNumber evidence="5">2.5.1.48</ecNumber>
    </submittedName>
</protein>
<dbReference type="EC" id="2.5.1.48" evidence="5"/>
<sequence length="385" mass="40617">MTDQHQHPQSFETLAIHAGQEADPLTGAVVPPIYQVSTYKQDGVGGLRNGYEYSRSANPTRTALEENLAALEGGRRGLAFASGLAAEDCLLRTLLVPGDHVVIPDDAYGGTFRLFAKVVERWGVEWSVANTSDPAAVRAALRPRTKVIWVETPSNPLLGITDIAAVADIARGAGARLVVDNTFASPYLQQPLALGADVVVHSTTKYMGGHSDVVGGALIVADPGLGDELAFHQNAMGAVAGPFDSWLVMRGIKTLAVRMDRHSANASRIAELLSSHSKVTEVYYPGLPEHTGHEVAAKQMRAFGGMVSFRVAGGEEAAVEVCNRAQIFTLGESLGGVESLIEHPGRMTHASTAGSALEVPADLVRLSVGIESVDDLVADLTQALG</sequence>
<evidence type="ECO:0000313" key="5">
    <source>
        <dbReference type="EMBL" id="MBL1099069.1"/>
    </source>
</evidence>
<dbReference type="NCBIfam" id="NF005871">
    <property type="entry name" value="PRK07811.1"/>
    <property type="match status" value="1"/>
</dbReference>
<dbReference type="PANTHER" id="PTHR11808">
    <property type="entry name" value="TRANS-SULFURATION ENZYME FAMILY MEMBER"/>
    <property type="match status" value="1"/>
</dbReference>